<dbReference type="AlphaFoldDB" id="A0A409YB10"/>
<evidence type="ECO:0000313" key="3">
    <source>
        <dbReference type="Proteomes" id="UP000284706"/>
    </source>
</evidence>
<dbReference type="EMBL" id="NHYE01001022">
    <property type="protein sequence ID" value="PPR00194.1"/>
    <property type="molecule type" value="Genomic_DNA"/>
</dbReference>
<reference evidence="2 3" key="1">
    <citation type="journal article" date="2018" name="Evol. Lett.">
        <title>Horizontal gene cluster transfer increased hallucinogenic mushroom diversity.</title>
        <authorList>
            <person name="Reynolds H.T."/>
            <person name="Vijayakumar V."/>
            <person name="Gluck-Thaler E."/>
            <person name="Korotkin H.B."/>
            <person name="Matheny P.B."/>
            <person name="Slot J.C."/>
        </authorList>
    </citation>
    <scope>NUCLEOTIDE SEQUENCE [LARGE SCALE GENOMIC DNA]</scope>
    <source>
        <strain evidence="2 3">SRW20</strain>
    </source>
</reference>
<comment type="caution">
    <text evidence="2">The sequence shown here is derived from an EMBL/GenBank/DDBJ whole genome shotgun (WGS) entry which is preliminary data.</text>
</comment>
<dbReference type="Proteomes" id="UP000284706">
    <property type="component" value="Unassembled WGS sequence"/>
</dbReference>
<dbReference type="InParanoid" id="A0A409YB10"/>
<feature type="non-terminal residue" evidence="2">
    <location>
        <position position="1"/>
    </location>
</feature>
<evidence type="ECO:0000256" key="1">
    <source>
        <dbReference type="SAM" id="MobiDB-lite"/>
    </source>
</evidence>
<organism evidence="2 3">
    <name type="scientific">Gymnopilus dilepis</name>
    <dbReference type="NCBI Taxonomy" id="231916"/>
    <lineage>
        <taxon>Eukaryota</taxon>
        <taxon>Fungi</taxon>
        <taxon>Dikarya</taxon>
        <taxon>Basidiomycota</taxon>
        <taxon>Agaricomycotina</taxon>
        <taxon>Agaricomycetes</taxon>
        <taxon>Agaricomycetidae</taxon>
        <taxon>Agaricales</taxon>
        <taxon>Agaricineae</taxon>
        <taxon>Hymenogastraceae</taxon>
        <taxon>Gymnopilus</taxon>
    </lineage>
</organism>
<feature type="region of interest" description="Disordered" evidence="1">
    <location>
        <begin position="57"/>
        <end position="80"/>
    </location>
</feature>
<sequence>ARSRRHVDVLVGHPGHRFLGFAHHRPTRRDGCEPAGGFSDVESLSSLCSAKAVKEVKEDGTRETKEDEAKANGNGVDEANGEMRLAVLHWEEIPRKGVGRADG</sequence>
<protein>
    <submittedName>
        <fullName evidence="2">Uncharacterized protein</fullName>
    </submittedName>
</protein>
<accession>A0A409YB10</accession>
<evidence type="ECO:0000313" key="2">
    <source>
        <dbReference type="EMBL" id="PPR00194.1"/>
    </source>
</evidence>
<name>A0A409YB10_9AGAR</name>
<proteinExistence type="predicted"/>
<gene>
    <name evidence="2" type="ORF">CVT26_009046</name>
</gene>
<feature type="compositionally biased region" description="Basic and acidic residues" evidence="1">
    <location>
        <begin position="57"/>
        <end position="70"/>
    </location>
</feature>
<keyword evidence="3" id="KW-1185">Reference proteome</keyword>